<feature type="region of interest" description="Disordered" evidence="2">
    <location>
        <begin position="1"/>
        <end position="93"/>
    </location>
</feature>
<evidence type="ECO:0000313" key="4">
    <source>
        <dbReference type="EMBL" id="EPS94986.1"/>
    </source>
</evidence>
<dbReference type="HOGENOM" id="CLU_011935_0_0_1"/>
<dbReference type="eggNOG" id="ENOG502RSFD">
    <property type="taxonomic scope" value="Eukaryota"/>
</dbReference>
<dbReference type="Pfam" id="PF00656">
    <property type="entry name" value="Peptidase_C14"/>
    <property type="match status" value="1"/>
</dbReference>
<keyword evidence="5" id="KW-1185">Reference proteome</keyword>
<dbReference type="OrthoDB" id="3223806at2759"/>
<feature type="compositionally biased region" description="Basic residues" evidence="2">
    <location>
        <begin position="1"/>
        <end position="11"/>
    </location>
</feature>
<dbReference type="GO" id="GO:0004197">
    <property type="term" value="F:cysteine-type endopeptidase activity"/>
    <property type="evidence" value="ECO:0007669"/>
    <property type="project" value="InterPro"/>
</dbReference>
<dbReference type="PANTHER" id="PTHR48104:SF30">
    <property type="entry name" value="METACASPASE-1"/>
    <property type="match status" value="1"/>
</dbReference>
<sequence length="839" mass="92671">MGLFNHLRRRQQGGQSAVALPQSSEGERAIKQVTINYAPTDNETNETSTEIRRFSVNNAPDNETSTGHRADPNPDPSTEPVDSKKKGDDSGKPLQRGNIFAFVVAINKYSAPGIPELQGCINDAKDFKAYLTEKLCVPRRNILTLLNESATRDNILTAFTSHLTNNERIAKGDLMFFFFSGHGDSVSAPGWNTDGRKVETICPYDITVFEANQKHPPSSVGDVPSSKRFDDPIGADESHETPLDGVPHSDRVDGNTYGIPDRTFNALMRQLAKNKGDNIVAILDCCHSGGAMRNMSVSSRSATSRGNLKDLPPLPRDLDKELFDGVFLEPRLEERNIDFKMPPSFAYSSTMSHVLLAACQPGQKAREGVFEGSQRGRFTYHLLHRLRGTPLSITYAALMDAVSKQLVISTEKSSTDADDTDVQRPHCEGKYKWRILFSTEEERPSESFALAYEPTQLVQTGAQNREALYVAVGTMRGACMDTTFVYRYPKHTEETASLGEVLLAPTKVEAKRSQVKVIEGDPGPVSKEGLGHVKTPMASVKTWGFQTMKIWCAEGVKLASPRDATAAAFGVGTDSDADISIYRTETGSDVLEKHDPLAKHFTSSWPKVSFPDPITNNAVALEAIAKFNFHLYRFNPFSAVRQELQFDVQLHPLQLRENGGLHMIHDRIPGSNDLLSSALLHKFHSDRPSTYAICDDGVKEATVTDTIPYYGVTVVNQSKFDLFVYVFYFSASDFSIANWYYPLNEKQASLPRSAELPIGYGTDAQETFKFSLEPGVEKATDFIKVFVSNDYVDMRGLEQSSSLLTALRSKDTAAVARKVEIPVASGWNSCLCALTVTSM</sequence>
<proteinExistence type="inferred from homology"/>
<organism evidence="4 5">
    <name type="scientific">Fomitopsis schrenkii</name>
    <name type="common">Brown rot fungus</name>
    <dbReference type="NCBI Taxonomy" id="2126942"/>
    <lineage>
        <taxon>Eukaryota</taxon>
        <taxon>Fungi</taxon>
        <taxon>Dikarya</taxon>
        <taxon>Basidiomycota</taxon>
        <taxon>Agaricomycotina</taxon>
        <taxon>Agaricomycetes</taxon>
        <taxon>Polyporales</taxon>
        <taxon>Fomitopsis</taxon>
    </lineage>
</organism>
<evidence type="ECO:0000259" key="3">
    <source>
        <dbReference type="Pfam" id="PF00656"/>
    </source>
</evidence>
<accession>S8DNM9</accession>
<dbReference type="Gene3D" id="3.40.50.1460">
    <property type="match status" value="1"/>
</dbReference>
<comment type="similarity">
    <text evidence="1">Belongs to the peptidase C14B family.</text>
</comment>
<evidence type="ECO:0000313" key="5">
    <source>
        <dbReference type="Proteomes" id="UP000015241"/>
    </source>
</evidence>
<feature type="region of interest" description="Disordered" evidence="2">
    <location>
        <begin position="213"/>
        <end position="255"/>
    </location>
</feature>
<gene>
    <name evidence="4" type="ORF">FOMPIDRAFT_1054612</name>
</gene>
<name>S8DNM9_FOMSC</name>
<dbReference type="InParanoid" id="S8DNM9"/>
<dbReference type="InterPro" id="IPR011600">
    <property type="entry name" value="Pept_C14_caspase"/>
</dbReference>
<dbReference type="AlphaFoldDB" id="S8DNM9"/>
<feature type="compositionally biased region" description="Basic and acidic residues" evidence="2">
    <location>
        <begin position="225"/>
        <end position="253"/>
    </location>
</feature>
<dbReference type="GO" id="GO:0006508">
    <property type="term" value="P:proteolysis"/>
    <property type="evidence" value="ECO:0007669"/>
    <property type="project" value="InterPro"/>
</dbReference>
<reference evidence="4 5" key="1">
    <citation type="journal article" date="2012" name="Science">
        <title>The Paleozoic origin of enzymatic lignin decomposition reconstructed from 31 fungal genomes.</title>
        <authorList>
            <person name="Floudas D."/>
            <person name="Binder M."/>
            <person name="Riley R."/>
            <person name="Barry K."/>
            <person name="Blanchette R.A."/>
            <person name="Henrissat B."/>
            <person name="Martinez A.T."/>
            <person name="Otillar R."/>
            <person name="Spatafora J.W."/>
            <person name="Yadav J.S."/>
            <person name="Aerts A."/>
            <person name="Benoit I."/>
            <person name="Boyd A."/>
            <person name="Carlson A."/>
            <person name="Copeland A."/>
            <person name="Coutinho P.M."/>
            <person name="de Vries R.P."/>
            <person name="Ferreira P."/>
            <person name="Findley K."/>
            <person name="Foster B."/>
            <person name="Gaskell J."/>
            <person name="Glotzer D."/>
            <person name="Gorecki P."/>
            <person name="Heitman J."/>
            <person name="Hesse C."/>
            <person name="Hori C."/>
            <person name="Igarashi K."/>
            <person name="Jurgens J.A."/>
            <person name="Kallen N."/>
            <person name="Kersten P."/>
            <person name="Kohler A."/>
            <person name="Kuees U."/>
            <person name="Kumar T.K.A."/>
            <person name="Kuo A."/>
            <person name="LaButti K."/>
            <person name="Larrondo L.F."/>
            <person name="Lindquist E."/>
            <person name="Ling A."/>
            <person name="Lombard V."/>
            <person name="Lucas S."/>
            <person name="Lundell T."/>
            <person name="Martin R."/>
            <person name="McLaughlin D.J."/>
            <person name="Morgenstern I."/>
            <person name="Morin E."/>
            <person name="Murat C."/>
            <person name="Nagy L.G."/>
            <person name="Nolan M."/>
            <person name="Ohm R.A."/>
            <person name="Patyshakuliyeva A."/>
            <person name="Rokas A."/>
            <person name="Ruiz-Duenas F.J."/>
            <person name="Sabat G."/>
            <person name="Salamov A."/>
            <person name="Samejima M."/>
            <person name="Schmutz J."/>
            <person name="Slot J.C."/>
            <person name="St John F."/>
            <person name="Stenlid J."/>
            <person name="Sun H."/>
            <person name="Sun S."/>
            <person name="Syed K."/>
            <person name="Tsang A."/>
            <person name="Wiebenga A."/>
            <person name="Young D."/>
            <person name="Pisabarro A."/>
            <person name="Eastwood D.C."/>
            <person name="Martin F."/>
            <person name="Cullen D."/>
            <person name="Grigoriev I.V."/>
            <person name="Hibbett D.S."/>
        </authorList>
    </citation>
    <scope>NUCLEOTIDE SEQUENCE</scope>
    <source>
        <strain evidence="5">FP-58527</strain>
    </source>
</reference>
<feature type="compositionally biased region" description="Polar residues" evidence="2">
    <location>
        <begin position="55"/>
        <end position="65"/>
    </location>
</feature>
<evidence type="ECO:0000256" key="2">
    <source>
        <dbReference type="SAM" id="MobiDB-lite"/>
    </source>
</evidence>
<dbReference type="PANTHER" id="PTHR48104">
    <property type="entry name" value="METACASPASE-4"/>
    <property type="match status" value="1"/>
</dbReference>
<feature type="compositionally biased region" description="Polar residues" evidence="2">
    <location>
        <begin position="33"/>
        <end position="48"/>
    </location>
</feature>
<dbReference type="InterPro" id="IPR050452">
    <property type="entry name" value="Metacaspase"/>
</dbReference>
<evidence type="ECO:0000256" key="1">
    <source>
        <dbReference type="ARBA" id="ARBA00009005"/>
    </source>
</evidence>
<feature type="compositionally biased region" description="Basic and acidic residues" evidence="2">
    <location>
        <begin position="81"/>
        <end position="91"/>
    </location>
</feature>
<dbReference type="Proteomes" id="UP000015241">
    <property type="component" value="Unassembled WGS sequence"/>
</dbReference>
<dbReference type="GO" id="GO:0005737">
    <property type="term" value="C:cytoplasm"/>
    <property type="evidence" value="ECO:0007669"/>
    <property type="project" value="TreeGrafter"/>
</dbReference>
<dbReference type="EMBL" id="KE504218">
    <property type="protein sequence ID" value="EPS94986.1"/>
    <property type="molecule type" value="Genomic_DNA"/>
</dbReference>
<protein>
    <recommendedName>
        <fullName evidence="3">Peptidase C14 caspase domain-containing protein</fullName>
    </recommendedName>
</protein>
<feature type="domain" description="Peptidase C14 caspase" evidence="3">
    <location>
        <begin position="100"/>
        <end position="206"/>
    </location>
</feature>